<proteinExistence type="predicted"/>
<dbReference type="AlphaFoldDB" id="A0A7V8V7R5"/>
<gene>
    <name evidence="1" type="ORF">HOV93_36480</name>
</gene>
<dbReference type="Proteomes" id="UP000551616">
    <property type="component" value="Unassembled WGS sequence"/>
</dbReference>
<accession>A0A7V8V7R5</accession>
<protein>
    <submittedName>
        <fullName evidence="1">Uncharacterized protein</fullName>
    </submittedName>
</protein>
<sequence length="201" mass="23228">MTRPEENLHFWKVASEEAKCFDRPYVFASDHARFTFFHASQPNLHYLPHEDFKCQVTLMCGLPGAGKDTWLARQRSELPIVSLDDLRDELNVDPTGNQGQVAQLAQERCREFLRSGTSFAFNATNTIRQTRLRWLGLFKDYDARIEIVYLEPNLKALLRQNKKQSHSVPEAIIQRLASRCEPPTWSECHTLISEAEPIQIN</sequence>
<dbReference type="Pfam" id="PF13671">
    <property type="entry name" value="AAA_33"/>
    <property type="match status" value="1"/>
</dbReference>
<dbReference type="InterPro" id="IPR027417">
    <property type="entry name" value="P-loop_NTPase"/>
</dbReference>
<dbReference type="SUPFAM" id="SSF52540">
    <property type="entry name" value="P-loop containing nucleoside triphosphate hydrolases"/>
    <property type="match status" value="1"/>
</dbReference>
<keyword evidence="2" id="KW-1185">Reference proteome</keyword>
<reference evidence="1 2" key="1">
    <citation type="submission" date="2020-05" db="EMBL/GenBank/DDBJ databases">
        <title>Bremerella alba sp. nov., a novel planctomycete isolated from the surface of the macroalga Fucus spiralis.</title>
        <authorList>
            <person name="Godinho O."/>
            <person name="Botelho R."/>
            <person name="Albuquerque L."/>
            <person name="Wiegand S."/>
            <person name="Da Costa M.S."/>
            <person name="Lobo-Da-Cunha A."/>
            <person name="Jogler C."/>
            <person name="Lage O.M."/>
        </authorList>
    </citation>
    <scope>NUCLEOTIDE SEQUENCE [LARGE SCALE GENOMIC DNA]</scope>
    <source>
        <strain evidence="1 2">FF15</strain>
    </source>
</reference>
<dbReference type="EMBL" id="JABRWO010000010">
    <property type="protein sequence ID" value="MBA2116458.1"/>
    <property type="molecule type" value="Genomic_DNA"/>
</dbReference>
<comment type="caution">
    <text evidence="1">The sequence shown here is derived from an EMBL/GenBank/DDBJ whole genome shotgun (WGS) entry which is preliminary data.</text>
</comment>
<evidence type="ECO:0000313" key="2">
    <source>
        <dbReference type="Proteomes" id="UP000551616"/>
    </source>
</evidence>
<organism evidence="1 2">
    <name type="scientific">Bremerella alba</name>
    <dbReference type="NCBI Taxonomy" id="980252"/>
    <lineage>
        <taxon>Bacteria</taxon>
        <taxon>Pseudomonadati</taxon>
        <taxon>Planctomycetota</taxon>
        <taxon>Planctomycetia</taxon>
        <taxon>Pirellulales</taxon>
        <taxon>Pirellulaceae</taxon>
        <taxon>Bremerella</taxon>
    </lineage>
</organism>
<evidence type="ECO:0000313" key="1">
    <source>
        <dbReference type="EMBL" id="MBA2116458.1"/>
    </source>
</evidence>
<name>A0A7V8V7R5_9BACT</name>
<dbReference type="Gene3D" id="3.40.50.300">
    <property type="entry name" value="P-loop containing nucleotide triphosphate hydrolases"/>
    <property type="match status" value="1"/>
</dbReference>